<evidence type="ECO:0000256" key="1">
    <source>
        <dbReference type="ARBA" id="ARBA00022729"/>
    </source>
</evidence>
<evidence type="ECO:0000313" key="9">
    <source>
        <dbReference type="RefSeq" id="XP_008571662.1"/>
    </source>
</evidence>
<evidence type="ECO:0000256" key="2">
    <source>
        <dbReference type="ARBA" id="ARBA00023157"/>
    </source>
</evidence>
<keyword evidence="5" id="KW-1133">Transmembrane helix</keyword>
<accession>A0ABM0QTH1</accession>
<dbReference type="Proteomes" id="UP000694923">
    <property type="component" value="Unplaced"/>
</dbReference>
<reference evidence="9" key="1">
    <citation type="submission" date="2025-08" db="UniProtKB">
        <authorList>
            <consortium name="RefSeq"/>
        </authorList>
    </citation>
    <scope>IDENTIFICATION</scope>
</reference>
<keyword evidence="3" id="KW-0393">Immunoglobulin domain</keyword>
<feature type="signal peptide" evidence="6">
    <location>
        <begin position="1"/>
        <end position="18"/>
    </location>
</feature>
<dbReference type="Gene3D" id="2.60.40.10">
    <property type="entry name" value="Immunoglobulins"/>
    <property type="match status" value="1"/>
</dbReference>
<evidence type="ECO:0000313" key="8">
    <source>
        <dbReference type="Proteomes" id="UP000694923"/>
    </source>
</evidence>
<evidence type="ECO:0000256" key="4">
    <source>
        <dbReference type="SAM" id="MobiDB-lite"/>
    </source>
</evidence>
<dbReference type="SUPFAM" id="SSF48726">
    <property type="entry name" value="Immunoglobulin"/>
    <property type="match status" value="1"/>
</dbReference>
<dbReference type="PANTHER" id="PTHR16423:SF3">
    <property type="entry name" value="TREM-LIKE TRANSCRIPT 2 PROTEIN"/>
    <property type="match status" value="1"/>
</dbReference>
<sequence>MAPTFLLLLLWLQGCVSGAPADSVYTKVQHLEGETLSVQCSYKGRKNRVEGKVWCKIRKKNCEPGFTRGWVKGPSYVLQDDAQAKVVNITMTALKPQDSGRYWCMRKTSGTLYPLMGILLEVSPALTTGRITPSTHLANVPRSGTAVTTGPAPTTSPDALLTTSITVFTPGLFTMDRPLPSTASGATRLTFKTVSGDTGTSASTTGSRRTRGPQTAVISPSNARPSWAGPNSVSTIAGHRSTRWPSTGMYHTSTSLLNNLDATRHRDSDPTVLVLGLTLLPVPVILVMLYGFWKKKHRRRQLDTPVLGGCRAHTTTPATFLLDPSRKAESPWLENVVWIPPQERCVHYCGVTGIALEIKVTSALSARSQGHPSGKADITHWGVTQPGLAGQPVRATEDGWEERGRARGVPGDSGEKGPLPASIRGQ</sequence>
<keyword evidence="1 6" id="KW-0732">Signal</keyword>
<dbReference type="InterPro" id="IPR007110">
    <property type="entry name" value="Ig-like_dom"/>
</dbReference>
<evidence type="ECO:0000256" key="5">
    <source>
        <dbReference type="SAM" id="Phobius"/>
    </source>
</evidence>
<feature type="chain" id="PRO_5047357989" evidence="6">
    <location>
        <begin position="19"/>
        <end position="426"/>
    </location>
</feature>
<feature type="region of interest" description="Disordered" evidence="4">
    <location>
        <begin position="194"/>
        <end position="232"/>
    </location>
</feature>
<feature type="compositionally biased region" description="Basic and acidic residues" evidence="4">
    <location>
        <begin position="395"/>
        <end position="405"/>
    </location>
</feature>
<keyword evidence="5" id="KW-0472">Membrane</keyword>
<protein>
    <submittedName>
        <fullName evidence="9">Trem-like transcript 2 protein</fullName>
    </submittedName>
</protein>
<dbReference type="InterPro" id="IPR013783">
    <property type="entry name" value="Ig-like_fold"/>
</dbReference>
<dbReference type="PROSITE" id="PS50835">
    <property type="entry name" value="IG_LIKE"/>
    <property type="match status" value="1"/>
</dbReference>
<evidence type="ECO:0000256" key="3">
    <source>
        <dbReference type="ARBA" id="ARBA00023319"/>
    </source>
</evidence>
<name>A0ABM0QTH1_GALVR</name>
<evidence type="ECO:0000259" key="7">
    <source>
        <dbReference type="PROSITE" id="PS50835"/>
    </source>
</evidence>
<evidence type="ECO:0000256" key="6">
    <source>
        <dbReference type="SAM" id="SignalP"/>
    </source>
</evidence>
<keyword evidence="2" id="KW-1015">Disulfide bond</keyword>
<feature type="compositionally biased region" description="Low complexity" evidence="4">
    <location>
        <begin position="194"/>
        <end position="207"/>
    </location>
</feature>
<proteinExistence type="predicted"/>
<dbReference type="RefSeq" id="XP_008571662.1">
    <property type="nucleotide sequence ID" value="XM_008573440.1"/>
</dbReference>
<keyword evidence="5" id="KW-0812">Transmembrane</keyword>
<dbReference type="InterPro" id="IPR052314">
    <property type="entry name" value="Immune_rcpt_domain"/>
</dbReference>
<feature type="transmembrane region" description="Helical" evidence="5">
    <location>
        <begin position="272"/>
        <end position="293"/>
    </location>
</feature>
<organism evidence="8 9">
    <name type="scientific">Galeopterus variegatus</name>
    <name type="common">Malayan flying lemur</name>
    <name type="synonym">Cynocephalus variegatus</name>
    <dbReference type="NCBI Taxonomy" id="482537"/>
    <lineage>
        <taxon>Eukaryota</taxon>
        <taxon>Metazoa</taxon>
        <taxon>Chordata</taxon>
        <taxon>Craniata</taxon>
        <taxon>Vertebrata</taxon>
        <taxon>Euteleostomi</taxon>
        <taxon>Mammalia</taxon>
        <taxon>Eutheria</taxon>
        <taxon>Euarchontoglires</taxon>
        <taxon>Dermoptera</taxon>
        <taxon>Cynocephalidae</taxon>
        <taxon>Galeopterus</taxon>
    </lineage>
</organism>
<dbReference type="CDD" id="cd05716">
    <property type="entry name" value="IgV_pIgR_like"/>
    <property type="match status" value="1"/>
</dbReference>
<gene>
    <name evidence="9" type="primary">TREML2</name>
</gene>
<feature type="region of interest" description="Disordered" evidence="4">
    <location>
        <begin position="382"/>
        <end position="426"/>
    </location>
</feature>
<feature type="compositionally biased region" description="Polar residues" evidence="4">
    <location>
        <begin position="216"/>
        <end position="232"/>
    </location>
</feature>
<dbReference type="GeneID" id="103591050"/>
<dbReference type="PANTHER" id="PTHR16423">
    <property type="entry name" value="TREM-LIKE TRANSCRIPT PROTEIN"/>
    <property type="match status" value="1"/>
</dbReference>
<keyword evidence="8" id="KW-1185">Reference proteome</keyword>
<feature type="domain" description="Ig-like" evidence="7">
    <location>
        <begin position="3"/>
        <end position="104"/>
    </location>
</feature>
<dbReference type="InterPro" id="IPR036179">
    <property type="entry name" value="Ig-like_dom_sf"/>
</dbReference>